<dbReference type="Pfam" id="PF17919">
    <property type="entry name" value="RT_RNaseH_2"/>
    <property type="match status" value="1"/>
</dbReference>
<protein>
    <submittedName>
        <fullName evidence="2">DNA/RNA polymerases superfamily protein</fullName>
    </submittedName>
</protein>
<keyword evidence="3" id="KW-1185">Reference proteome</keyword>
<sequence>MENVPISSASYRMALVKLNELKYQLQELLDKGFIRPSAAEQSNYKEKDLFDQLSGAKVFLKIDLRKCAFWLKEVHFLGHVIFAEGIKVDSEKIRANPLKSIIEVRNFLGLMGYYRRFVKRFSIIAMSLMRLLRKEEKFHWSEECQHSFDEIIKALTKALVLSQPEIGVEYVVFTDVSLNVKVIAYVSRQLKPHDKNYPTHDLELAALRYYLYREKCRIFLDHKSLKWIELLKDYDLTIECHLVCLANDRSILVELRARPILLSQILESQFKDAQCNEIKEHMKSCDARNFSLGQMVILNGFIWKLCHI</sequence>
<dbReference type="PANTHER" id="PTHR33064:SF37">
    <property type="entry name" value="RIBONUCLEASE H"/>
    <property type="match status" value="1"/>
</dbReference>
<evidence type="ECO:0000259" key="1">
    <source>
        <dbReference type="Pfam" id="PF17919"/>
    </source>
</evidence>
<organism evidence="2 3">
    <name type="scientific">Gossypium australe</name>
    <dbReference type="NCBI Taxonomy" id="47621"/>
    <lineage>
        <taxon>Eukaryota</taxon>
        <taxon>Viridiplantae</taxon>
        <taxon>Streptophyta</taxon>
        <taxon>Embryophyta</taxon>
        <taxon>Tracheophyta</taxon>
        <taxon>Spermatophyta</taxon>
        <taxon>Magnoliopsida</taxon>
        <taxon>eudicotyledons</taxon>
        <taxon>Gunneridae</taxon>
        <taxon>Pentapetalae</taxon>
        <taxon>rosids</taxon>
        <taxon>malvids</taxon>
        <taxon>Malvales</taxon>
        <taxon>Malvaceae</taxon>
        <taxon>Malvoideae</taxon>
        <taxon>Gossypium</taxon>
    </lineage>
</organism>
<accession>A0A5B6VJM2</accession>
<feature type="domain" description="Reverse transcriptase/retrotransposon-derived protein RNase H-like" evidence="1">
    <location>
        <begin position="140"/>
        <end position="212"/>
    </location>
</feature>
<dbReference type="PANTHER" id="PTHR33064">
    <property type="entry name" value="POL PROTEIN"/>
    <property type="match status" value="1"/>
</dbReference>
<gene>
    <name evidence="2" type="ORF">EPI10_015081</name>
</gene>
<evidence type="ECO:0000313" key="3">
    <source>
        <dbReference type="Proteomes" id="UP000325315"/>
    </source>
</evidence>
<evidence type="ECO:0000313" key="2">
    <source>
        <dbReference type="EMBL" id="KAA3469276.1"/>
    </source>
</evidence>
<dbReference type="Proteomes" id="UP000325315">
    <property type="component" value="Unassembled WGS sequence"/>
</dbReference>
<proteinExistence type="predicted"/>
<dbReference type="InterPro" id="IPR043128">
    <property type="entry name" value="Rev_trsase/Diguanyl_cyclase"/>
</dbReference>
<comment type="caution">
    <text evidence="2">The sequence shown here is derived from an EMBL/GenBank/DDBJ whole genome shotgun (WGS) entry which is preliminary data.</text>
</comment>
<dbReference type="OrthoDB" id="415724at2759"/>
<dbReference type="InterPro" id="IPR041577">
    <property type="entry name" value="RT_RNaseH_2"/>
</dbReference>
<dbReference type="FunFam" id="3.30.70.270:FF:000020">
    <property type="entry name" value="Transposon Tf2-6 polyprotein-like Protein"/>
    <property type="match status" value="1"/>
</dbReference>
<dbReference type="SUPFAM" id="SSF56672">
    <property type="entry name" value="DNA/RNA polymerases"/>
    <property type="match status" value="1"/>
</dbReference>
<dbReference type="InterPro" id="IPR051320">
    <property type="entry name" value="Viral_Replic_Matur_Polypro"/>
</dbReference>
<dbReference type="EMBL" id="SMMG02000006">
    <property type="protein sequence ID" value="KAA3469276.1"/>
    <property type="molecule type" value="Genomic_DNA"/>
</dbReference>
<name>A0A5B6VJM2_9ROSI</name>
<dbReference type="InterPro" id="IPR043502">
    <property type="entry name" value="DNA/RNA_pol_sf"/>
</dbReference>
<reference evidence="3" key="1">
    <citation type="journal article" date="2019" name="Plant Biotechnol. J.">
        <title>Genome sequencing of the Australian wild diploid species Gossypium australe highlights disease resistance and delayed gland morphogenesis.</title>
        <authorList>
            <person name="Cai Y."/>
            <person name="Cai X."/>
            <person name="Wang Q."/>
            <person name="Wang P."/>
            <person name="Zhang Y."/>
            <person name="Cai C."/>
            <person name="Xu Y."/>
            <person name="Wang K."/>
            <person name="Zhou Z."/>
            <person name="Wang C."/>
            <person name="Geng S."/>
            <person name="Li B."/>
            <person name="Dong Q."/>
            <person name="Hou Y."/>
            <person name="Wang H."/>
            <person name="Ai P."/>
            <person name="Liu Z."/>
            <person name="Yi F."/>
            <person name="Sun M."/>
            <person name="An G."/>
            <person name="Cheng J."/>
            <person name="Zhang Y."/>
            <person name="Shi Q."/>
            <person name="Xie Y."/>
            <person name="Shi X."/>
            <person name="Chang Y."/>
            <person name="Huang F."/>
            <person name="Chen Y."/>
            <person name="Hong S."/>
            <person name="Mi L."/>
            <person name="Sun Q."/>
            <person name="Zhang L."/>
            <person name="Zhou B."/>
            <person name="Peng R."/>
            <person name="Zhang X."/>
            <person name="Liu F."/>
        </authorList>
    </citation>
    <scope>NUCLEOTIDE SEQUENCE [LARGE SCALE GENOMIC DNA]</scope>
    <source>
        <strain evidence="3">cv. PA1801</strain>
    </source>
</reference>
<dbReference type="AlphaFoldDB" id="A0A5B6VJM2"/>
<dbReference type="Gene3D" id="3.10.10.10">
    <property type="entry name" value="HIV Type 1 Reverse Transcriptase, subunit A, domain 1"/>
    <property type="match status" value="1"/>
</dbReference>
<dbReference type="Gene3D" id="3.30.70.270">
    <property type="match status" value="1"/>
</dbReference>